<dbReference type="PANTHER" id="PTHR10039">
    <property type="entry name" value="AMELOGENIN"/>
    <property type="match status" value="1"/>
</dbReference>
<accession>A0A8T9BEV9</accession>
<evidence type="ECO:0000313" key="3">
    <source>
        <dbReference type="EMBL" id="TVY17966.1"/>
    </source>
</evidence>
<protein>
    <submittedName>
        <fullName evidence="3">Vegetative incompatibility protein HET-E-1</fullName>
    </submittedName>
</protein>
<evidence type="ECO:0000259" key="2">
    <source>
        <dbReference type="Pfam" id="PF24883"/>
    </source>
</evidence>
<organism evidence="3 4">
    <name type="scientific">Lachnellula arida</name>
    <dbReference type="NCBI Taxonomy" id="1316785"/>
    <lineage>
        <taxon>Eukaryota</taxon>
        <taxon>Fungi</taxon>
        <taxon>Dikarya</taxon>
        <taxon>Ascomycota</taxon>
        <taxon>Pezizomycotina</taxon>
        <taxon>Leotiomycetes</taxon>
        <taxon>Helotiales</taxon>
        <taxon>Lachnaceae</taxon>
        <taxon>Lachnellula</taxon>
    </lineage>
</organism>
<sequence length="1263" mass="142869">MDEQITRLSLGFSPSTVLNTRSNNDLWAQAVERLSAEDKANINFSYDKLATLSSLHADAKAAQKKCEDNRSHFKRRSGEKVILRDLFGKVVKWIDLFKQVGDTAVQYDPGHAALPWALVRFLLQATVNDIEKYEFVAALRLKWCQGVCAAAGSSSSFTSTELLLPWNNSNRHLFDFTAPFFFSYRSLKVISIKAKQVRGSVPVSSQVMNLRIFTPTIARLMSSTFRDKSEFQGFLNDIIRGQDDVNQCAALICREDSKREKILNWMSNIEKLPYLKHHKENKRQMLSGTGQWLLEDRKFKNWKDDSAYSLLWLHGIPGSGKSKLTQVISKSVSLFWLTSKHRSLVIEDTLKCATQDQIPRPAYFYCSRNSAEPLRSDSNAILGSIARQLASLNPTSPLLPPVVEKYAEEEGQGATSTSLDVQDSSELISGLLDLYPTAFIIIDALDECTGETRIDLLDFIKATLDTSACLVKFFISSREDEEIVYQLNKFPNVEISSTKNQADIEAFVESETTNLVKRGTLLRNSQRKQALEKEIILKVSTDAGGMFRWASMQLQHLTTLKTDEDILHHLGKIPPSLEVLYQDIYERITTNRGSISKVLARNTFSLLLRLKENLLPSEFVKLVQDNEIGSSSTISSNTILDICCNLVVLDKTLDVFRFAHLSVREFFEKLPEFYPEGTHSAVATCCMKHIDMAERSKPYEWWNPWGPKPDKMIGDYIDLWLLHHLHSTGHHERIQAQLLKHTARLLSRADFYSLFLRPAIDRALPVPRTINLNLSFLFNACAVGFSEIVKATIVYMQRSGSLPWNVQLSTESIIHQDLESLKRTGELFLSEVTQDLTPDVVTLLAKHAISHGSFVVLHFLLHENLCILSMPTIFGRPLGLNGESLHVYLVKSQNIFTANLFDSNATRQRVSGLLKPYPMVTFYKKFFLEPTRVSDETVRNVKHLLTPAVIEKAVGTIRLASTRGIQVLVTHVLIKWGAKILLKSSHRDSILQWSPNPSETFLLFLESHDYLHIPWDFLEPIMSGPTKWKFQNDFDRSHLIRKCVPDDITQEVLEIVTAQLGASDPIPNALMQLNPRLVINERLLITVAGSESDIVYLLEKLHSKDDQERLLTQDVLIAVARKSPKSHDIIYVLENGSDSLEVTAEVLMAVVGNPVLRPPEVMKALYHMKQKEEFCVTEELISSLAFQNNSLYSSSSSEHGKEHLLNILLWLIQNSADFQADLAERIMIKVIGVTSRARGLGLYSDLDAKLVSCLKKNGCKELY</sequence>
<dbReference type="OrthoDB" id="7464126at2759"/>
<reference evidence="3 4" key="1">
    <citation type="submission" date="2018-05" db="EMBL/GenBank/DDBJ databases">
        <title>Whole genome sequencing for identification of molecular markers to develop diagnostic detection tools for the regulated plant pathogen Lachnellula willkommii.</title>
        <authorList>
            <person name="Giroux E."/>
            <person name="Bilodeau G."/>
        </authorList>
    </citation>
    <scope>NUCLEOTIDE SEQUENCE [LARGE SCALE GENOMIC DNA]</scope>
    <source>
        <strain evidence="3 4">CBS 203.66</strain>
    </source>
</reference>
<proteinExistence type="predicted"/>
<dbReference type="PANTHER" id="PTHR10039:SF16">
    <property type="entry name" value="GPI INOSITOL-DEACYLASE"/>
    <property type="match status" value="1"/>
</dbReference>
<name>A0A8T9BEV9_9HELO</name>
<dbReference type="InterPro" id="IPR056884">
    <property type="entry name" value="NPHP3-like_N"/>
</dbReference>
<dbReference type="InterPro" id="IPR027417">
    <property type="entry name" value="P-loop_NTPase"/>
</dbReference>
<dbReference type="Gene3D" id="3.40.50.300">
    <property type="entry name" value="P-loop containing nucleotide triphosphate hydrolases"/>
    <property type="match status" value="1"/>
</dbReference>
<comment type="caution">
    <text evidence="3">The sequence shown here is derived from an EMBL/GenBank/DDBJ whole genome shotgun (WGS) entry which is preliminary data.</text>
</comment>
<keyword evidence="4" id="KW-1185">Reference proteome</keyword>
<feature type="domain" description="Nephrocystin 3-like N-terminal" evidence="2">
    <location>
        <begin position="288"/>
        <end position="478"/>
    </location>
</feature>
<dbReference type="Proteomes" id="UP000469559">
    <property type="component" value="Unassembled WGS sequence"/>
</dbReference>
<dbReference type="Pfam" id="PF24883">
    <property type="entry name" value="NPHP3_N"/>
    <property type="match status" value="1"/>
</dbReference>
<keyword evidence="1" id="KW-0677">Repeat</keyword>
<dbReference type="EMBL" id="QGMF01000207">
    <property type="protein sequence ID" value="TVY17966.1"/>
    <property type="molecule type" value="Genomic_DNA"/>
</dbReference>
<evidence type="ECO:0000313" key="4">
    <source>
        <dbReference type="Proteomes" id="UP000469559"/>
    </source>
</evidence>
<evidence type="ECO:0000256" key="1">
    <source>
        <dbReference type="ARBA" id="ARBA00022737"/>
    </source>
</evidence>
<dbReference type="AlphaFoldDB" id="A0A8T9BEV9"/>
<gene>
    <name evidence="3" type="primary">HET-E1_14</name>
    <name evidence="3" type="ORF">LARI1_G003798</name>
</gene>